<keyword evidence="1" id="KW-0732">Signal</keyword>
<evidence type="ECO:0000313" key="3">
    <source>
        <dbReference type="Proteomes" id="UP000317171"/>
    </source>
</evidence>
<feature type="chain" id="PRO_5021873474" description="Lipoprotein" evidence="1">
    <location>
        <begin position="24"/>
        <end position="155"/>
    </location>
</feature>
<dbReference type="RefSeq" id="WP_145212145.1">
    <property type="nucleotide sequence ID" value="NZ_CP036269.1"/>
</dbReference>
<name>A0A517RB28_9PLAN</name>
<dbReference type="OrthoDB" id="9831834at2"/>
<feature type="signal peptide" evidence="1">
    <location>
        <begin position="1"/>
        <end position="23"/>
    </location>
</feature>
<dbReference type="Proteomes" id="UP000317171">
    <property type="component" value="Chromosome"/>
</dbReference>
<evidence type="ECO:0000256" key="1">
    <source>
        <dbReference type="SAM" id="SignalP"/>
    </source>
</evidence>
<dbReference type="AlphaFoldDB" id="A0A517RB28"/>
<keyword evidence="3" id="KW-1185">Reference proteome</keyword>
<evidence type="ECO:0000313" key="2">
    <source>
        <dbReference type="EMBL" id="QDT41097.1"/>
    </source>
</evidence>
<reference evidence="2 3" key="1">
    <citation type="submission" date="2019-02" db="EMBL/GenBank/DDBJ databases">
        <title>Deep-cultivation of Planctomycetes and their phenomic and genomic characterization uncovers novel biology.</title>
        <authorList>
            <person name="Wiegand S."/>
            <person name="Jogler M."/>
            <person name="Boedeker C."/>
            <person name="Pinto D."/>
            <person name="Vollmers J."/>
            <person name="Rivas-Marin E."/>
            <person name="Kohn T."/>
            <person name="Peeters S.H."/>
            <person name="Heuer A."/>
            <person name="Rast P."/>
            <person name="Oberbeckmann S."/>
            <person name="Bunk B."/>
            <person name="Jeske O."/>
            <person name="Meyerdierks A."/>
            <person name="Storesund J.E."/>
            <person name="Kallscheuer N."/>
            <person name="Luecker S."/>
            <person name="Lage O.M."/>
            <person name="Pohl T."/>
            <person name="Merkel B.J."/>
            <person name="Hornburger P."/>
            <person name="Mueller R.-W."/>
            <person name="Bruemmer F."/>
            <person name="Labrenz M."/>
            <person name="Spormann A.M."/>
            <person name="Op den Camp H."/>
            <person name="Overmann J."/>
            <person name="Amann R."/>
            <person name="Jetten M.S.M."/>
            <person name="Mascher T."/>
            <person name="Medema M.H."/>
            <person name="Devos D.P."/>
            <person name="Kaster A.-K."/>
            <person name="Ovreas L."/>
            <person name="Rohde M."/>
            <person name="Galperin M.Y."/>
            <person name="Jogler C."/>
        </authorList>
    </citation>
    <scope>NUCLEOTIDE SEQUENCE [LARGE SCALE GENOMIC DNA]</scope>
    <source>
        <strain evidence="2 3">Pan241w</strain>
    </source>
</reference>
<sequence precursor="true">MTRKLLLIAVLLLPGCYVGPSNPSGPMPSPDVPQPSVTDDWGFGSTLPSQFTGKPQLAADVAAVCNAFADRVEFDGKQDEPNIISSTDVGLVFAECMSFDLLGGDPALGPFADTISNALSKELEPDNEAVDLSSGQRRRVVQMFQAMAQALRGGK</sequence>
<dbReference type="EMBL" id="CP036269">
    <property type="protein sequence ID" value="QDT41097.1"/>
    <property type="molecule type" value="Genomic_DNA"/>
</dbReference>
<evidence type="ECO:0008006" key="4">
    <source>
        <dbReference type="Google" id="ProtNLM"/>
    </source>
</evidence>
<accession>A0A517RB28</accession>
<proteinExistence type="predicted"/>
<dbReference type="KEGG" id="gaz:Pan241w_11560"/>
<gene>
    <name evidence="2" type="ORF">Pan241w_11560</name>
</gene>
<protein>
    <recommendedName>
        <fullName evidence="4">Lipoprotein</fullName>
    </recommendedName>
</protein>
<organism evidence="2 3">
    <name type="scientific">Gimesia alba</name>
    <dbReference type="NCBI Taxonomy" id="2527973"/>
    <lineage>
        <taxon>Bacteria</taxon>
        <taxon>Pseudomonadati</taxon>
        <taxon>Planctomycetota</taxon>
        <taxon>Planctomycetia</taxon>
        <taxon>Planctomycetales</taxon>
        <taxon>Planctomycetaceae</taxon>
        <taxon>Gimesia</taxon>
    </lineage>
</organism>